<reference evidence="2 3" key="1">
    <citation type="submission" date="2024-01" db="EMBL/GenBank/DDBJ databases">
        <title>The complete chloroplast genome sequence of Lithospermum erythrorhizon: insights into the phylogenetic relationship among Boraginaceae species and the maternal lineages of purple gromwells.</title>
        <authorList>
            <person name="Okada T."/>
            <person name="Watanabe K."/>
        </authorList>
    </citation>
    <scope>NUCLEOTIDE SEQUENCE [LARGE SCALE GENOMIC DNA]</scope>
</reference>
<keyword evidence="1" id="KW-0812">Transmembrane</keyword>
<feature type="transmembrane region" description="Helical" evidence="1">
    <location>
        <begin position="43"/>
        <end position="62"/>
    </location>
</feature>
<accession>A0AAV3P0Q0</accession>
<keyword evidence="3" id="KW-1185">Reference proteome</keyword>
<evidence type="ECO:0000313" key="3">
    <source>
        <dbReference type="Proteomes" id="UP001454036"/>
    </source>
</evidence>
<evidence type="ECO:0000313" key="2">
    <source>
        <dbReference type="EMBL" id="GAA0144581.1"/>
    </source>
</evidence>
<proteinExistence type="predicted"/>
<dbReference type="Proteomes" id="UP001454036">
    <property type="component" value="Unassembled WGS sequence"/>
</dbReference>
<dbReference type="AlphaFoldDB" id="A0AAV3P0Q0"/>
<comment type="caution">
    <text evidence="2">The sequence shown here is derived from an EMBL/GenBank/DDBJ whole genome shotgun (WGS) entry which is preliminary data.</text>
</comment>
<sequence>MRQQDLGWVFWSTFASTSSTPSQNQPMGWDGQDNLAYRKLSKFLFLAFCLIYFVDALLANASEETGIYEIKKGDFSVKVTNYGARIVSVFFHTKMEMWKMSYLDMTQ</sequence>
<organism evidence="2 3">
    <name type="scientific">Lithospermum erythrorhizon</name>
    <name type="common">Purple gromwell</name>
    <name type="synonym">Lithospermum officinale var. erythrorhizon</name>
    <dbReference type="NCBI Taxonomy" id="34254"/>
    <lineage>
        <taxon>Eukaryota</taxon>
        <taxon>Viridiplantae</taxon>
        <taxon>Streptophyta</taxon>
        <taxon>Embryophyta</taxon>
        <taxon>Tracheophyta</taxon>
        <taxon>Spermatophyta</taxon>
        <taxon>Magnoliopsida</taxon>
        <taxon>eudicotyledons</taxon>
        <taxon>Gunneridae</taxon>
        <taxon>Pentapetalae</taxon>
        <taxon>asterids</taxon>
        <taxon>lamiids</taxon>
        <taxon>Boraginales</taxon>
        <taxon>Boraginaceae</taxon>
        <taxon>Boraginoideae</taxon>
        <taxon>Lithospermeae</taxon>
        <taxon>Lithospermum</taxon>
    </lineage>
</organism>
<protein>
    <submittedName>
        <fullName evidence="2">Uncharacterized protein</fullName>
    </submittedName>
</protein>
<evidence type="ECO:0000256" key="1">
    <source>
        <dbReference type="SAM" id="Phobius"/>
    </source>
</evidence>
<dbReference type="EMBL" id="BAABME010000665">
    <property type="protein sequence ID" value="GAA0144581.1"/>
    <property type="molecule type" value="Genomic_DNA"/>
</dbReference>
<keyword evidence="1" id="KW-1133">Transmembrane helix</keyword>
<gene>
    <name evidence="2" type="ORF">LIER_04994</name>
</gene>
<keyword evidence="1" id="KW-0472">Membrane</keyword>
<name>A0AAV3P0Q0_LITER</name>